<keyword evidence="2" id="KW-1185">Reference proteome</keyword>
<name>A0A511N1L1_DEIC1</name>
<dbReference type="Gene3D" id="1.20.1270.360">
    <property type="match status" value="1"/>
</dbReference>
<dbReference type="PANTHER" id="PTHR37310">
    <property type="entry name" value="CYTOPLASMIC PROTEIN-RELATED"/>
    <property type="match status" value="1"/>
</dbReference>
<protein>
    <submittedName>
        <fullName evidence="1">Ferredoxin</fullName>
    </submittedName>
</protein>
<proteinExistence type="predicted"/>
<evidence type="ECO:0000313" key="1">
    <source>
        <dbReference type="EMBL" id="GEM46689.1"/>
    </source>
</evidence>
<sequence length="119" mass="13389">MNHQATHTASRSLQACIQMCQDCHTTCLQTLSYCLTQGGEHTEKGHLTTLQDCADICQTSADFMLRESHLHQHTCQACAEICLHCAEHCSKMNDETMQRCADVCRQCAESCREMASMHH</sequence>
<evidence type="ECO:0000313" key="2">
    <source>
        <dbReference type="Proteomes" id="UP000321306"/>
    </source>
</evidence>
<dbReference type="OrthoDB" id="5396211at2"/>
<dbReference type="Pfam" id="PF03860">
    <property type="entry name" value="Csp"/>
    <property type="match status" value="1"/>
</dbReference>
<dbReference type="CDD" id="cd08026">
    <property type="entry name" value="DUF326"/>
    <property type="match status" value="1"/>
</dbReference>
<accession>A0A511N1L1</accession>
<dbReference type="InterPro" id="IPR005560">
    <property type="entry name" value="Csp_YhjQ"/>
</dbReference>
<dbReference type="PANTHER" id="PTHR37310:SF1">
    <property type="entry name" value="CYTOPLASMIC PROTEIN"/>
    <property type="match status" value="1"/>
</dbReference>
<dbReference type="RefSeq" id="WP_146884499.1">
    <property type="nucleotide sequence ID" value="NZ_BJXB01000009.1"/>
</dbReference>
<dbReference type="InterPro" id="IPR044543">
    <property type="entry name" value="YHJQ-like"/>
</dbReference>
<gene>
    <name evidence="1" type="ORF">DC3_23240</name>
</gene>
<dbReference type="Proteomes" id="UP000321306">
    <property type="component" value="Unassembled WGS sequence"/>
</dbReference>
<dbReference type="EMBL" id="BJXB01000009">
    <property type="protein sequence ID" value="GEM46689.1"/>
    <property type="molecule type" value="Genomic_DNA"/>
</dbReference>
<reference evidence="1 2" key="1">
    <citation type="submission" date="2019-07" db="EMBL/GenBank/DDBJ databases">
        <title>Whole genome shotgun sequence of Deinococcus cellulosilyticus NBRC 106333.</title>
        <authorList>
            <person name="Hosoyama A."/>
            <person name="Uohara A."/>
            <person name="Ohji S."/>
            <person name="Ichikawa N."/>
        </authorList>
    </citation>
    <scope>NUCLEOTIDE SEQUENCE [LARGE SCALE GENOMIC DNA]</scope>
    <source>
        <strain evidence="1 2">NBRC 106333</strain>
    </source>
</reference>
<organism evidence="1 2">
    <name type="scientific">Deinococcus cellulosilyticus (strain DSM 18568 / NBRC 106333 / KACC 11606 / 5516J-15)</name>
    <dbReference type="NCBI Taxonomy" id="1223518"/>
    <lineage>
        <taxon>Bacteria</taxon>
        <taxon>Thermotogati</taxon>
        <taxon>Deinococcota</taxon>
        <taxon>Deinococci</taxon>
        <taxon>Deinococcales</taxon>
        <taxon>Deinococcaceae</taxon>
        <taxon>Deinococcus</taxon>
    </lineage>
</organism>
<dbReference type="AlphaFoldDB" id="A0A511N1L1"/>
<comment type="caution">
    <text evidence="1">The sequence shown here is derived from an EMBL/GenBank/DDBJ whole genome shotgun (WGS) entry which is preliminary data.</text>
</comment>